<dbReference type="AlphaFoldDB" id="A0A3M7SBY2"/>
<gene>
    <name evidence="1" type="ORF">BpHYR1_034458</name>
</gene>
<keyword evidence="2" id="KW-1185">Reference proteome</keyword>
<dbReference type="Proteomes" id="UP000276133">
    <property type="component" value="Unassembled WGS sequence"/>
</dbReference>
<protein>
    <submittedName>
        <fullName evidence="1">Uncharacterized protein</fullName>
    </submittedName>
</protein>
<dbReference type="EMBL" id="REGN01001656">
    <property type="protein sequence ID" value="RNA33316.1"/>
    <property type="molecule type" value="Genomic_DNA"/>
</dbReference>
<sequence length="218" mass="24519">MTRQFDFFYKTSYFGNLNIKQIVFNIKRSIDHSTLTFADEIIFSVGGRSRGHVAGQKKKMAETVAGRASGQKTAVKFFFGPFCDRPVCTRSAVLRPFSWPATTRSVRQLAGHFAVGFILADSLPATSRFSKIWPATSRSVSELAGHHTVGPSVGRPPHGFLKFGRPFHGRSVLWPALERSVFLKTVHRRSVNSRTMILNRKKKLHTREQPKPDECDKG</sequence>
<evidence type="ECO:0000313" key="2">
    <source>
        <dbReference type="Proteomes" id="UP000276133"/>
    </source>
</evidence>
<reference evidence="1 2" key="1">
    <citation type="journal article" date="2018" name="Sci. Rep.">
        <title>Genomic signatures of local adaptation to the degree of environmental predictability in rotifers.</title>
        <authorList>
            <person name="Franch-Gras L."/>
            <person name="Hahn C."/>
            <person name="Garcia-Roger E.M."/>
            <person name="Carmona M.J."/>
            <person name="Serra M."/>
            <person name="Gomez A."/>
        </authorList>
    </citation>
    <scope>NUCLEOTIDE SEQUENCE [LARGE SCALE GENOMIC DNA]</scope>
    <source>
        <strain evidence="1">HYR1</strain>
    </source>
</reference>
<proteinExistence type="predicted"/>
<organism evidence="1 2">
    <name type="scientific">Brachionus plicatilis</name>
    <name type="common">Marine rotifer</name>
    <name type="synonym">Brachionus muelleri</name>
    <dbReference type="NCBI Taxonomy" id="10195"/>
    <lineage>
        <taxon>Eukaryota</taxon>
        <taxon>Metazoa</taxon>
        <taxon>Spiralia</taxon>
        <taxon>Gnathifera</taxon>
        <taxon>Rotifera</taxon>
        <taxon>Eurotatoria</taxon>
        <taxon>Monogononta</taxon>
        <taxon>Pseudotrocha</taxon>
        <taxon>Ploima</taxon>
        <taxon>Brachionidae</taxon>
        <taxon>Brachionus</taxon>
    </lineage>
</organism>
<comment type="caution">
    <text evidence="1">The sequence shown here is derived from an EMBL/GenBank/DDBJ whole genome shotgun (WGS) entry which is preliminary data.</text>
</comment>
<accession>A0A3M7SBY2</accession>
<name>A0A3M7SBY2_BRAPC</name>
<evidence type="ECO:0000313" key="1">
    <source>
        <dbReference type="EMBL" id="RNA33316.1"/>
    </source>
</evidence>